<keyword evidence="1" id="KW-0472">Membrane</keyword>
<evidence type="ECO:0000256" key="1">
    <source>
        <dbReference type="SAM" id="Phobius"/>
    </source>
</evidence>
<keyword evidence="3" id="KW-1185">Reference proteome</keyword>
<reference evidence="2 3" key="1">
    <citation type="submission" date="2018-05" db="EMBL/GenBank/DDBJ databases">
        <title>Animal gut microbial communities from fecal samples from Wisconsin, USA.</title>
        <authorList>
            <person name="Neumann A."/>
        </authorList>
    </citation>
    <scope>NUCLEOTIDE SEQUENCE [LARGE SCALE GENOMIC DNA]</scope>
    <source>
        <strain evidence="2 3">UWS4</strain>
    </source>
</reference>
<evidence type="ECO:0008006" key="4">
    <source>
        <dbReference type="Google" id="ProtNLM"/>
    </source>
</evidence>
<organism evidence="2 3">
    <name type="scientific">Hallerella porci</name>
    <dbReference type="NCBI Taxonomy" id="1945871"/>
    <lineage>
        <taxon>Bacteria</taxon>
        <taxon>Pseudomonadati</taxon>
        <taxon>Fibrobacterota</taxon>
        <taxon>Fibrobacteria</taxon>
        <taxon>Fibrobacterales</taxon>
        <taxon>Fibrobacteraceae</taxon>
        <taxon>Hallerella</taxon>
    </lineage>
</organism>
<feature type="transmembrane region" description="Helical" evidence="1">
    <location>
        <begin position="6"/>
        <end position="29"/>
    </location>
</feature>
<protein>
    <recommendedName>
        <fullName evidence="4">Cell division protein FtsL</fullName>
    </recommendedName>
</protein>
<name>A0ABX5LK35_9BACT</name>
<dbReference type="EMBL" id="QGHD01000014">
    <property type="protein sequence ID" value="PWK98223.1"/>
    <property type="molecule type" value="Genomic_DNA"/>
</dbReference>
<proteinExistence type="predicted"/>
<keyword evidence="1" id="KW-0812">Transmembrane</keyword>
<keyword evidence="1" id="KW-1133">Transmembrane helix</keyword>
<evidence type="ECO:0000313" key="2">
    <source>
        <dbReference type="EMBL" id="PWK98223.1"/>
    </source>
</evidence>
<comment type="caution">
    <text evidence="2">The sequence shown here is derived from an EMBL/GenBank/DDBJ whole genome shotgun (WGS) entry which is preliminary data.</text>
</comment>
<dbReference type="RefSeq" id="WP_106198688.1">
    <property type="nucleotide sequence ID" value="NZ_JAXEIU010000032.1"/>
</dbReference>
<accession>A0ABX5LK35</accession>
<dbReference type="Proteomes" id="UP000245523">
    <property type="component" value="Unassembled WGS sequence"/>
</dbReference>
<sequence>MTRLFYAHKFLTTVFVLICLGIILCGYLWMQNRYEAIATEKAALVRQISDLRGQVVLRELENKELSSLDRIAKVAPLLGLDYAQVPRKIKKVGDR</sequence>
<evidence type="ECO:0000313" key="3">
    <source>
        <dbReference type="Proteomes" id="UP000245523"/>
    </source>
</evidence>
<gene>
    <name evidence="2" type="ORF">B0H50_11430</name>
</gene>